<evidence type="ECO:0000256" key="3">
    <source>
        <dbReference type="ARBA" id="ARBA00023242"/>
    </source>
</evidence>
<evidence type="ECO:0000313" key="4">
    <source>
        <dbReference type="EMBL" id="KAL0134496.1"/>
    </source>
</evidence>
<evidence type="ECO:0000256" key="2">
    <source>
        <dbReference type="ARBA" id="ARBA00023125"/>
    </source>
</evidence>
<evidence type="ECO:0000313" key="5">
    <source>
        <dbReference type="Proteomes" id="UP001430953"/>
    </source>
</evidence>
<dbReference type="EMBL" id="JADYXP020000001">
    <property type="protein sequence ID" value="KAL0134496.1"/>
    <property type="molecule type" value="Genomic_DNA"/>
</dbReference>
<dbReference type="GO" id="GO:0000981">
    <property type="term" value="F:DNA-binding transcription factor activity, RNA polymerase II-specific"/>
    <property type="evidence" value="ECO:0007669"/>
    <property type="project" value="TreeGrafter"/>
</dbReference>
<dbReference type="PANTHER" id="PTHR46380:SF2">
    <property type="entry name" value="CYCLIN-D-BINDING MYB-LIKE TRANSCRIPTION FACTOR 1"/>
    <property type="match status" value="1"/>
</dbReference>
<keyword evidence="3" id="KW-0539">Nucleus</keyword>
<dbReference type="Proteomes" id="UP001430953">
    <property type="component" value="Unassembled WGS sequence"/>
</dbReference>
<dbReference type="InterPro" id="IPR051651">
    <property type="entry name" value="DMTF1_DNA-bind_reg"/>
</dbReference>
<dbReference type="AlphaFoldDB" id="A0AAW2H4V9"/>
<dbReference type="GO" id="GO:0000978">
    <property type="term" value="F:RNA polymerase II cis-regulatory region sequence-specific DNA binding"/>
    <property type="evidence" value="ECO:0007669"/>
    <property type="project" value="TreeGrafter"/>
</dbReference>
<keyword evidence="5" id="KW-1185">Reference proteome</keyword>
<reference evidence="4 5" key="1">
    <citation type="submission" date="2023-03" db="EMBL/GenBank/DDBJ databases">
        <title>High recombination rates correlate with genetic variation in Cardiocondyla obscurior ants.</title>
        <authorList>
            <person name="Errbii M."/>
        </authorList>
    </citation>
    <scope>NUCLEOTIDE SEQUENCE [LARGE SCALE GENOMIC DNA]</scope>
    <source>
        <strain evidence="4">Alpha-2009</strain>
        <tissue evidence="4">Whole body</tissue>
    </source>
</reference>
<dbReference type="GO" id="GO:0005634">
    <property type="term" value="C:nucleus"/>
    <property type="evidence" value="ECO:0007669"/>
    <property type="project" value="UniProtKB-SubCell"/>
</dbReference>
<keyword evidence="2" id="KW-0238">DNA-binding</keyword>
<accession>A0AAW2H4V9</accession>
<organism evidence="4 5">
    <name type="scientific">Cardiocondyla obscurior</name>
    <dbReference type="NCBI Taxonomy" id="286306"/>
    <lineage>
        <taxon>Eukaryota</taxon>
        <taxon>Metazoa</taxon>
        <taxon>Ecdysozoa</taxon>
        <taxon>Arthropoda</taxon>
        <taxon>Hexapoda</taxon>
        <taxon>Insecta</taxon>
        <taxon>Pterygota</taxon>
        <taxon>Neoptera</taxon>
        <taxon>Endopterygota</taxon>
        <taxon>Hymenoptera</taxon>
        <taxon>Apocrita</taxon>
        <taxon>Aculeata</taxon>
        <taxon>Formicoidea</taxon>
        <taxon>Formicidae</taxon>
        <taxon>Myrmicinae</taxon>
        <taxon>Cardiocondyla</taxon>
    </lineage>
</organism>
<dbReference type="SUPFAM" id="SSF46689">
    <property type="entry name" value="Homeodomain-like"/>
    <property type="match status" value="1"/>
</dbReference>
<proteinExistence type="predicted"/>
<dbReference type="InterPro" id="IPR009057">
    <property type="entry name" value="Homeodomain-like_sf"/>
</dbReference>
<evidence type="ECO:0000256" key="1">
    <source>
        <dbReference type="ARBA" id="ARBA00004123"/>
    </source>
</evidence>
<comment type="subcellular location">
    <subcellularLocation>
        <location evidence="1">Nucleus</location>
    </subcellularLocation>
</comment>
<comment type="caution">
    <text evidence="4">The sequence shown here is derived from an EMBL/GenBank/DDBJ whole genome shotgun (WGS) entry which is preliminary data.</text>
</comment>
<sequence length="616" mass="72627">MAKATSTATYIKIHKNEEENFFKENEYEWLSDSKSSQAINETISMRVKSTPNKVANPMNFIDTNCMYVTQTNLFVSPLLKSPLKNIDNTLVETCLQRNSMINTNSNGNTLKLELSDTKHVNKFENIDLLHDLDSMVTFDNNIVLSSTMDINTMEDNLLGVNKDPMKDPLSISDCEKQDSDVPADLAKVDKNKTKKKLKVGITKKSKCQFKKDILSKNKKAQHLFKELKNSEELKPLPLRDIKKLLRLHINLIHKVPPQHKIELSGSHPPNKQEKILFFKYRPIRKGAYTPKEDTIIKENWKMFCELHDWDEKKPKPFLCWRHNGMYYIHDLRERQKFVQFLANGLPSRTLYSVYSRFKILYRNKITRVRYTFEEDKKILTYMQDTELNNRVRKFSELAKILKRTNRSVLLRYQYLKKKYFETEEEVQRLVDIKWTLPLIRKFIKNLLNITLSEDIMELKDAMLPKPIWQKLEEKLNINHNVLKTFWQNQLHLQLFSTDPIYLNDIKIQLIEYMYAKGISSTREIIWSNVAKLFDGATAVFLCRTFFYLVQECKMTNVDNFASVVEHLYHTKIPEILKASNDKFLPKIIYKNGKISLLNQKNEISTVDINDQEIDHF</sequence>
<gene>
    <name evidence="4" type="ORF">PUN28_001351</name>
</gene>
<dbReference type="PANTHER" id="PTHR46380">
    <property type="entry name" value="CYCLIN-D-BINDING MYB-LIKE TRANSCRIPTION FACTOR 1"/>
    <property type="match status" value="1"/>
</dbReference>
<name>A0AAW2H4V9_9HYME</name>
<protein>
    <submittedName>
        <fullName evidence="4">Uncharacterized protein</fullName>
    </submittedName>
</protein>
<dbReference type="Gene3D" id="1.10.10.60">
    <property type="entry name" value="Homeodomain-like"/>
    <property type="match status" value="1"/>
</dbReference>